<feature type="coiled-coil region" evidence="1">
    <location>
        <begin position="202"/>
        <end position="229"/>
    </location>
</feature>
<reference evidence="3" key="1">
    <citation type="submission" date="2025-08" db="UniProtKB">
        <authorList>
            <consortium name="RefSeq"/>
        </authorList>
    </citation>
    <scope>IDENTIFICATION</scope>
</reference>
<accession>A0A6J1P0W1</accession>
<dbReference type="AlphaFoldDB" id="A0A6J1P0W1"/>
<evidence type="ECO:0000256" key="1">
    <source>
        <dbReference type="SAM" id="Coils"/>
    </source>
</evidence>
<keyword evidence="2" id="KW-1185">Reference proteome</keyword>
<dbReference type="Proteomes" id="UP001652582">
    <property type="component" value="Chromosome 12"/>
</dbReference>
<dbReference type="OrthoDB" id="7696867at2759"/>
<name>A0A6J1P0W1_BICAN</name>
<dbReference type="RefSeq" id="XP_023950803.2">
    <property type="nucleotide sequence ID" value="XM_024095035.2"/>
</dbReference>
<keyword evidence="1" id="KW-0175">Coiled coil</keyword>
<protein>
    <submittedName>
        <fullName evidence="3">Uncharacterized protein LOC112055049</fullName>
    </submittedName>
</protein>
<proteinExistence type="predicted"/>
<evidence type="ECO:0000313" key="2">
    <source>
        <dbReference type="Proteomes" id="UP001652582"/>
    </source>
</evidence>
<feature type="coiled-coil region" evidence="1">
    <location>
        <begin position="94"/>
        <end position="152"/>
    </location>
</feature>
<evidence type="ECO:0000313" key="3">
    <source>
        <dbReference type="RefSeq" id="XP_023950803.2"/>
    </source>
</evidence>
<gene>
    <name evidence="3" type="primary">LOC112055049</name>
</gene>
<dbReference type="KEGG" id="bany:112055049"/>
<dbReference type="GeneID" id="112055049"/>
<organism evidence="2 3">
    <name type="scientific">Bicyclus anynana</name>
    <name type="common">Squinting bush brown butterfly</name>
    <dbReference type="NCBI Taxonomy" id="110368"/>
    <lineage>
        <taxon>Eukaryota</taxon>
        <taxon>Metazoa</taxon>
        <taxon>Ecdysozoa</taxon>
        <taxon>Arthropoda</taxon>
        <taxon>Hexapoda</taxon>
        <taxon>Insecta</taxon>
        <taxon>Pterygota</taxon>
        <taxon>Neoptera</taxon>
        <taxon>Endopterygota</taxon>
        <taxon>Lepidoptera</taxon>
        <taxon>Glossata</taxon>
        <taxon>Ditrysia</taxon>
        <taxon>Papilionoidea</taxon>
        <taxon>Nymphalidae</taxon>
        <taxon>Satyrinae</taxon>
        <taxon>Satyrini</taxon>
        <taxon>Mycalesina</taxon>
        <taxon>Bicyclus</taxon>
    </lineage>
</organism>
<sequence>MTSSNCEILPENKTVQESILLDIVKEICSEPNKLSQKLIGKVNRIIADCDLTHHANFHKIVTSDESTTTVLGFIQQQAAELTFDEQAELNQAIVEKIQEKLPLFTKELDHLKQNSGHKKSRNEEIKELQESLDDKLDTLRQQENEKVELMMEWLNHRLHEVSSFSTQTNELITMKTRILELKSKILHLRILCNIFTETNQSIKAYSEIHKDIKDNLRDTEQRIKNYKDIIASDL</sequence>